<feature type="region of interest" description="Disordered" evidence="7">
    <location>
        <begin position="467"/>
        <end position="488"/>
    </location>
</feature>
<organism evidence="10 11">
    <name type="scientific">Kribbella solani</name>
    <dbReference type="NCBI Taxonomy" id="236067"/>
    <lineage>
        <taxon>Bacteria</taxon>
        <taxon>Bacillati</taxon>
        <taxon>Actinomycetota</taxon>
        <taxon>Actinomycetes</taxon>
        <taxon>Propionibacteriales</taxon>
        <taxon>Kribbellaceae</taxon>
        <taxon>Kribbella</taxon>
    </lineage>
</organism>
<reference evidence="10 11" key="1">
    <citation type="submission" date="2020-08" db="EMBL/GenBank/DDBJ databases">
        <title>Sequencing the genomes of 1000 actinobacteria strains.</title>
        <authorList>
            <person name="Klenk H.-P."/>
        </authorList>
    </citation>
    <scope>NUCLEOTIDE SEQUENCE [LARGE SCALE GENOMIC DNA]</scope>
    <source>
        <strain evidence="10 11">DSM 17294</strain>
    </source>
</reference>
<keyword evidence="5" id="KW-0406">Ion transport</keyword>
<proteinExistence type="predicted"/>
<evidence type="ECO:0000256" key="4">
    <source>
        <dbReference type="ARBA" id="ARBA00022989"/>
    </source>
</evidence>
<feature type="transmembrane region" description="Helical" evidence="8">
    <location>
        <begin position="287"/>
        <end position="307"/>
    </location>
</feature>
<evidence type="ECO:0000313" key="11">
    <source>
        <dbReference type="Proteomes" id="UP000558997"/>
    </source>
</evidence>
<comment type="subcellular location">
    <subcellularLocation>
        <location evidence="1">Membrane</location>
        <topology evidence="1">Multi-pass membrane protein</topology>
    </subcellularLocation>
</comment>
<feature type="transmembrane region" description="Helical" evidence="8">
    <location>
        <begin position="342"/>
        <end position="361"/>
    </location>
</feature>
<feature type="transmembrane region" description="Helical" evidence="8">
    <location>
        <begin position="157"/>
        <end position="181"/>
    </location>
</feature>
<evidence type="ECO:0000259" key="9">
    <source>
        <dbReference type="Pfam" id="PF00999"/>
    </source>
</evidence>
<keyword evidence="3 8" id="KW-0812">Transmembrane</keyword>
<feature type="transmembrane region" description="Helical" evidence="8">
    <location>
        <begin position="91"/>
        <end position="114"/>
    </location>
</feature>
<protein>
    <submittedName>
        <fullName evidence="10">Kef-type K+ transport system membrane component KefB</fullName>
    </submittedName>
</protein>
<dbReference type="InterPro" id="IPR006153">
    <property type="entry name" value="Cation/H_exchanger_TM"/>
</dbReference>
<keyword evidence="6 8" id="KW-0472">Membrane</keyword>
<dbReference type="Pfam" id="PF00999">
    <property type="entry name" value="Na_H_Exchanger"/>
    <property type="match status" value="1"/>
</dbReference>
<gene>
    <name evidence="10" type="ORF">HDA44_000904</name>
</gene>
<feature type="transmembrane region" description="Helical" evidence="8">
    <location>
        <begin position="225"/>
        <end position="248"/>
    </location>
</feature>
<evidence type="ECO:0000256" key="5">
    <source>
        <dbReference type="ARBA" id="ARBA00023065"/>
    </source>
</evidence>
<dbReference type="EMBL" id="JACHNF010000001">
    <property type="protein sequence ID" value="MBB5977563.1"/>
    <property type="molecule type" value="Genomic_DNA"/>
</dbReference>
<evidence type="ECO:0000256" key="2">
    <source>
        <dbReference type="ARBA" id="ARBA00022448"/>
    </source>
</evidence>
<feature type="transmembrane region" description="Helical" evidence="8">
    <location>
        <begin position="16"/>
        <end position="39"/>
    </location>
</feature>
<feature type="domain" description="Cation/H+ exchanger transmembrane" evidence="9">
    <location>
        <begin position="76"/>
        <end position="452"/>
    </location>
</feature>
<name>A0A841DGA9_9ACTN</name>
<dbReference type="InterPro" id="IPR050794">
    <property type="entry name" value="CPA2_transporter"/>
</dbReference>
<evidence type="ECO:0000256" key="8">
    <source>
        <dbReference type="SAM" id="Phobius"/>
    </source>
</evidence>
<feature type="transmembrane region" description="Helical" evidence="8">
    <location>
        <begin position="126"/>
        <end position="145"/>
    </location>
</feature>
<evidence type="ECO:0000256" key="7">
    <source>
        <dbReference type="SAM" id="MobiDB-lite"/>
    </source>
</evidence>
<dbReference type="AlphaFoldDB" id="A0A841DGA9"/>
<dbReference type="RefSeq" id="WP_184831587.1">
    <property type="nucleotide sequence ID" value="NZ_BAAAVN010000010.1"/>
</dbReference>
<keyword evidence="11" id="KW-1185">Reference proteome</keyword>
<dbReference type="PANTHER" id="PTHR32468">
    <property type="entry name" value="CATION/H + ANTIPORTER"/>
    <property type="match status" value="1"/>
</dbReference>
<sequence>MSVTDGSLLPKPGRGLVVAGGLVAAAAILLGVASALGWLDNDHQPPPGTTGPTASTSPAALMWRLLIAVAVVCALATVFGRLAKLLGQPAVVGEIIAGLVLGPSLLATLAPRLFDAIIPTEVLPNLNLLAQAGLAIFMFTVGAEFGRGKLGRDRGAIAGASLAIMAVPFALGVLAALPLYSTLAGPAAGRLPFVIFVGTALAITAFPVLARIVQDFDLVGTRLGSLAMLCAAVADVLAWCALAIVLAMIKSPDITTSLVALTLTVLVGALAVFVLKPAARLLADRYAGHLPSAILVLAVLALIFGLAAATDAIGVHAIFGGFLAGLVLPKDNPAVARVAGQLSGLNQAILVPVFFASIGLKTDVNAAGSHPEVFAAGALLLVVAVAGKFLGATPVALTGGLPIRSAIGLGVLMNARGITEIVVLSAGLGAGLINAGAFTVLVMMALVTTMMTLPLLRLLGPSVREPSATAQLPTGDEYASGDARTRLP</sequence>
<feature type="transmembrane region" description="Helical" evidence="8">
    <location>
        <begin position="373"/>
        <end position="397"/>
    </location>
</feature>
<accession>A0A841DGA9</accession>
<dbReference type="GO" id="GO:0016020">
    <property type="term" value="C:membrane"/>
    <property type="evidence" value="ECO:0007669"/>
    <property type="project" value="UniProtKB-SubCell"/>
</dbReference>
<dbReference type="GO" id="GO:0015297">
    <property type="term" value="F:antiporter activity"/>
    <property type="evidence" value="ECO:0007669"/>
    <property type="project" value="InterPro"/>
</dbReference>
<dbReference type="InterPro" id="IPR038770">
    <property type="entry name" value="Na+/solute_symporter_sf"/>
</dbReference>
<evidence type="ECO:0000313" key="10">
    <source>
        <dbReference type="EMBL" id="MBB5977563.1"/>
    </source>
</evidence>
<feature type="transmembrane region" description="Helical" evidence="8">
    <location>
        <begin position="193"/>
        <end position="213"/>
    </location>
</feature>
<comment type="caution">
    <text evidence="10">The sequence shown here is derived from an EMBL/GenBank/DDBJ whole genome shotgun (WGS) entry which is preliminary data.</text>
</comment>
<feature type="transmembrane region" description="Helical" evidence="8">
    <location>
        <begin position="254"/>
        <end position="275"/>
    </location>
</feature>
<feature type="transmembrane region" description="Helical" evidence="8">
    <location>
        <begin position="313"/>
        <end position="330"/>
    </location>
</feature>
<evidence type="ECO:0000256" key="1">
    <source>
        <dbReference type="ARBA" id="ARBA00004141"/>
    </source>
</evidence>
<dbReference type="Gene3D" id="1.20.1530.20">
    <property type="match status" value="1"/>
</dbReference>
<keyword evidence="4 8" id="KW-1133">Transmembrane helix</keyword>
<keyword evidence="2" id="KW-0813">Transport</keyword>
<dbReference type="GO" id="GO:1902600">
    <property type="term" value="P:proton transmembrane transport"/>
    <property type="evidence" value="ECO:0007669"/>
    <property type="project" value="InterPro"/>
</dbReference>
<evidence type="ECO:0000256" key="3">
    <source>
        <dbReference type="ARBA" id="ARBA00022692"/>
    </source>
</evidence>
<dbReference type="Proteomes" id="UP000558997">
    <property type="component" value="Unassembled WGS sequence"/>
</dbReference>
<feature type="transmembrane region" description="Helical" evidence="8">
    <location>
        <begin position="59"/>
        <end position="79"/>
    </location>
</feature>
<evidence type="ECO:0000256" key="6">
    <source>
        <dbReference type="ARBA" id="ARBA00023136"/>
    </source>
</evidence>
<dbReference type="PANTHER" id="PTHR32468:SF0">
    <property type="entry name" value="K(+)_H(+) ANTIPORTER 1"/>
    <property type="match status" value="1"/>
</dbReference>